<feature type="transmembrane region" description="Helical" evidence="6">
    <location>
        <begin position="136"/>
        <end position="169"/>
    </location>
</feature>
<keyword evidence="2" id="KW-0813">Transport</keyword>
<feature type="transmembrane region" description="Helical" evidence="6">
    <location>
        <begin position="393"/>
        <end position="413"/>
    </location>
</feature>
<dbReference type="EMBL" id="NLAX01000003">
    <property type="protein sequence ID" value="PKS12479.1"/>
    <property type="molecule type" value="Genomic_DNA"/>
</dbReference>
<name>A0A2N3NJ47_9PEZI</name>
<feature type="transmembrane region" description="Helical" evidence="6">
    <location>
        <begin position="62"/>
        <end position="85"/>
    </location>
</feature>
<dbReference type="FunCoup" id="A0A2N3NJ47">
    <property type="interactions" value="122"/>
</dbReference>
<organism evidence="7 8">
    <name type="scientific">Lomentospora prolificans</name>
    <dbReference type="NCBI Taxonomy" id="41688"/>
    <lineage>
        <taxon>Eukaryota</taxon>
        <taxon>Fungi</taxon>
        <taxon>Dikarya</taxon>
        <taxon>Ascomycota</taxon>
        <taxon>Pezizomycotina</taxon>
        <taxon>Sordariomycetes</taxon>
        <taxon>Hypocreomycetidae</taxon>
        <taxon>Microascales</taxon>
        <taxon>Microascaceae</taxon>
        <taxon>Lomentospora</taxon>
    </lineage>
</organism>
<dbReference type="PIRSF" id="PIRSF006060">
    <property type="entry name" value="AA_transporter"/>
    <property type="match status" value="1"/>
</dbReference>
<keyword evidence="3 6" id="KW-0812">Transmembrane</keyword>
<comment type="caution">
    <text evidence="7">The sequence shown here is derived from an EMBL/GenBank/DDBJ whole genome shotgun (WGS) entry which is preliminary data.</text>
</comment>
<dbReference type="Proteomes" id="UP000233524">
    <property type="component" value="Unassembled WGS sequence"/>
</dbReference>
<dbReference type="Gene3D" id="1.20.1740.10">
    <property type="entry name" value="Amino acid/polyamine transporter I"/>
    <property type="match status" value="1"/>
</dbReference>
<evidence type="ECO:0000313" key="7">
    <source>
        <dbReference type="EMBL" id="PKS12479.1"/>
    </source>
</evidence>
<dbReference type="PANTHER" id="PTHR45649:SF28">
    <property type="entry name" value="TRANSPORTER, PUTATIVE (EUROFUNG)-RELATED"/>
    <property type="match status" value="1"/>
</dbReference>
<dbReference type="STRING" id="41688.A0A2N3NJ47"/>
<protein>
    <recommendedName>
        <fullName evidence="9">Amino acid permease/ SLC12A domain-containing protein</fullName>
    </recommendedName>
</protein>
<dbReference type="InParanoid" id="A0A2N3NJ47"/>
<evidence type="ECO:0000313" key="8">
    <source>
        <dbReference type="Proteomes" id="UP000233524"/>
    </source>
</evidence>
<evidence type="ECO:0000256" key="3">
    <source>
        <dbReference type="ARBA" id="ARBA00022692"/>
    </source>
</evidence>
<keyword evidence="5 6" id="KW-0472">Membrane</keyword>
<dbReference type="OrthoDB" id="3900342at2759"/>
<comment type="subcellular location">
    <subcellularLocation>
        <location evidence="1">Membrane</location>
        <topology evidence="1">Multi-pass membrane protein</topology>
    </subcellularLocation>
</comment>
<evidence type="ECO:0000256" key="6">
    <source>
        <dbReference type="SAM" id="Phobius"/>
    </source>
</evidence>
<gene>
    <name evidence="7" type="ORF">jhhlp_000685</name>
</gene>
<evidence type="ECO:0000256" key="2">
    <source>
        <dbReference type="ARBA" id="ARBA00022448"/>
    </source>
</evidence>
<evidence type="ECO:0008006" key="9">
    <source>
        <dbReference type="Google" id="ProtNLM"/>
    </source>
</evidence>
<evidence type="ECO:0000256" key="5">
    <source>
        <dbReference type="ARBA" id="ARBA00023136"/>
    </source>
</evidence>
<dbReference type="InterPro" id="IPR002293">
    <property type="entry name" value="AA/rel_permease1"/>
</dbReference>
<keyword evidence="4 6" id="KW-1133">Transmembrane helix</keyword>
<feature type="transmembrane region" description="Helical" evidence="6">
    <location>
        <begin position="181"/>
        <end position="201"/>
    </location>
</feature>
<dbReference type="GO" id="GO:0022857">
    <property type="term" value="F:transmembrane transporter activity"/>
    <property type="evidence" value="ECO:0007669"/>
    <property type="project" value="InterPro"/>
</dbReference>
<dbReference type="Pfam" id="PF13520">
    <property type="entry name" value="AA_permease_2"/>
    <property type="match status" value="1"/>
</dbReference>
<feature type="transmembrane region" description="Helical" evidence="6">
    <location>
        <begin position="419"/>
        <end position="443"/>
    </location>
</feature>
<feature type="transmembrane region" description="Helical" evidence="6">
    <location>
        <begin position="292"/>
        <end position="315"/>
    </location>
</feature>
<dbReference type="PANTHER" id="PTHR45649">
    <property type="entry name" value="AMINO-ACID PERMEASE BAT1"/>
    <property type="match status" value="1"/>
</dbReference>
<feature type="transmembrane region" description="Helical" evidence="6">
    <location>
        <begin position="346"/>
        <end position="372"/>
    </location>
</feature>
<proteinExistence type="predicted"/>
<evidence type="ECO:0000256" key="4">
    <source>
        <dbReference type="ARBA" id="ARBA00022989"/>
    </source>
</evidence>
<dbReference type="GO" id="GO:0016020">
    <property type="term" value="C:membrane"/>
    <property type="evidence" value="ECO:0007669"/>
    <property type="project" value="UniProtKB-SubCell"/>
</dbReference>
<keyword evidence="8" id="KW-1185">Reference proteome</keyword>
<feature type="transmembrane region" description="Helical" evidence="6">
    <location>
        <begin position="463"/>
        <end position="485"/>
    </location>
</feature>
<accession>A0A2N3NJ47</accession>
<feature type="transmembrane region" description="Helical" evidence="6">
    <location>
        <begin position="91"/>
        <end position="115"/>
    </location>
</feature>
<dbReference type="VEuPathDB" id="FungiDB:jhhlp_000685"/>
<evidence type="ECO:0000256" key="1">
    <source>
        <dbReference type="ARBA" id="ARBA00004141"/>
    </source>
</evidence>
<feature type="transmembrane region" description="Helical" evidence="6">
    <location>
        <begin position="491"/>
        <end position="512"/>
    </location>
</feature>
<feature type="transmembrane region" description="Helical" evidence="6">
    <location>
        <begin position="208"/>
        <end position="229"/>
    </location>
</feature>
<reference evidence="7 8" key="1">
    <citation type="journal article" date="2017" name="G3 (Bethesda)">
        <title>First Draft Genome Sequence of the Pathogenic Fungus Lomentospora prolificans (Formerly Scedosporium prolificans).</title>
        <authorList>
            <person name="Luo R."/>
            <person name="Zimin A."/>
            <person name="Workman R."/>
            <person name="Fan Y."/>
            <person name="Pertea G."/>
            <person name="Grossman N."/>
            <person name="Wear M.P."/>
            <person name="Jia B."/>
            <person name="Miller H."/>
            <person name="Casadevall A."/>
            <person name="Timp W."/>
            <person name="Zhang S.X."/>
            <person name="Salzberg S.L."/>
        </authorList>
    </citation>
    <scope>NUCLEOTIDE SEQUENCE [LARGE SCALE GENOMIC DNA]</scope>
    <source>
        <strain evidence="7 8">JHH-5317</strain>
    </source>
</reference>
<sequence>MTHPRTTGTQDYQMELKEEGMKAQSSIFENGGRESVAPGDVDTLEQLGYQPQLFRNRSMLTLLFQSLAIAAIPFGLGGPLISAIYGGGQLAMFVGWLVVICLGQCVALSISELASRYPTSAGPYYWSFQIASRGKAVLSFITAWTWLTGNWTIALSVNFGFASLIAATITMHRPEWEATSWQLWLIFFAILLITLVVCIFFNRWLPIIDTLCAGWTGITIIIILISLSVEAKAGRHSAAVALGTFDTSFSGWGNFGFLIGLLPSAYVLSAIGMISVMAEECDNPAITVPRAISLAVPCEGIAGLLFLLPICFTIPPLEEIVDAPYGQVMPVIFERVMGTKAGAMGLLSLIIVLTMCCSFSITVAASRTTWAVARDNAIPLSKVWSHVDKKHGVPVYALVLVTVVQALLGFINLGSSSAFTAFVSVGVMGLTVSYLIPITISLFHNRKEVNMAPFTCGPIFGKIVNCITIMWICFQTVLFSMPMTLPTTEVAMNYASAVFVGFAAMSAIWYFAYARKVYKGPPESDGIVR</sequence>
<feature type="transmembrane region" description="Helical" evidence="6">
    <location>
        <begin position="249"/>
        <end position="271"/>
    </location>
</feature>
<dbReference type="AlphaFoldDB" id="A0A2N3NJ47"/>